<feature type="signal peptide" evidence="14">
    <location>
        <begin position="1"/>
        <end position="22"/>
    </location>
</feature>
<evidence type="ECO:0000256" key="7">
    <source>
        <dbReference type="ARBA" id="ARBA00022723"/>
    </source>
</evidence>
<keyword evidence="12 13" id="KW-0472">Membrane</keyword>
<keyword evidence="16" id="KW-1185">Reference proteome</keyword>
<name>A0A2P1PP30_9GAMM</name>
<feature type="transmembrane region" description="Helical" evidence="13">
    <location>
        <begin position="86"/>
        <end position="107"/>
    </location>
</feature>
<keyword evidence="4" id="KW-1003">Cell membrane</keyword>
<feature type="chain" id="PRO_5015202881" evidence="14">
    <location>
        <begin position="23"/>
        <end position="213"/>
    </location>
</feature>
<feature type="transmembrane region" description="Helical" evidence="13">
    <location>
        <begin position="119"/>
        <end position="142"/>
    </location>
</feature>
<comment type="similarity">
    <text evidence="3">Belongs to the peptidase M50B family.</text>
</comment>
<dbReference type="GO" id="GO:0008237">
    <property type="term" value="F:metallopeptidase activity"/>
    <property type="evidence" value="ECO:0007669"/>
    <property type="project" value="UniProtKB-KW"/>
</dbReference>
<dbReference type="InterPro" id="IPR044537">
    <property type="entry name" value="Rip2-like"/>
</dbReference>
<dbReference type="InterPro" id="IPR052348">
    <property type="entry name" value="Metallopeptidase_M50B"/>
</dbReference>
<keyword evidence="9" id="KW-0862">Zinc</keyword>
<keyword evidence="5 15" id="KW-0645">Protease</keyword>
<dbReference type="PANTHER" id="PTHR35864">
    <property type="entry name" value="ZINC METALLOPROTEASE MJ0611-RELATED"/>
    <property type="match status" value="1"/>
</dbReference>
<dbReference type="CDD" id="cd06158">
    <property type="entry name" value="S2P-M50_like_1"/>
    <property type="match status" value="1"/>
</dbReference>
<evidence type="ECO:0000313" key="16">
    <source>
        <dbReference type="Proteomes" id="UP000241074"/>
    </source>
</evidence>
<protein>
    <submittedName>
        <fullName evidence="15">Site-2 protease family protein</fullName>
    </submittedName>
</protein>
<evidence type="ECO:0000256" key="1">
    <source>
        <dbReference type="ARBA" id="ARBA00001947"/>
    </source>
</evidence>
<evidence type="ECO:0000313" key="15">
    <source>
        <dbReference type="EMBL" id="AVP96603.1"/>
    </source>
</evidence>
<evidence type="ECO:0000256" key="11">
    <source>
        <dbReference type="ARBA" id="ARBA00023049"/>
    </source>
</evidence>
<feature type="transmembrane region" description="Helical" evidence="13">
    <location>
        <begin position="163"/>
        <end position="181"/>
    </location>
</feature>
<reference evidence="15 16" key="2">
    <citation type="submission" date="2018-03" db="EMBL/GenBank/DDBJ databases">
        <authorList>
            <person name="Keele B.F."/>
        </authorList>
    </citation>
    <scope>NUCLEOTIDE SEQUENCE [LARGE SCALE GENOMIC DNA]</scope>
    <source>
        <strain evidence="15 16">D13</strain>
    </source>
</reference>
<proteinExistence type="inferred from homology"/>
<keyword evidence="8" id="KW-0378">Hydrolase</keyword>
<feature type="transmembrane region" description="Helical" evidence="13">
    <location>
        <begin position="53"/>
        <end position="74"/>
    </location>
</feature>
<evidence type="ECO:0000256" key="4">
    <source>
        <dbReference type="ARBA" id="ARBA00022475"/>
    </source>
</evidence>
<evidence type="ECO:0000256" key="12">
    <source>
        <dbReference type="ARBA" id="ARBA00023136"/>
    </source>
</evidence>
<keyword evidence="10 13" id="KW-1133">Transmembrane helix</keyword>
<keyword evidence="14" id="KW-0732">Signal</keyword>
<comment type="subcellular location">
    <subcellularLocation>
        <location evidence="2">Cell membrane</location>
        <topology evidence="2">Multi-pass membrane protein</topology>
    </subcellularLocation>
</comment>
<dbReference type="PANTHER" id="PTHR35864:SF1">
    <property type="entry name" value="ZINC METALLOPROTEASE YWHC-RELATED"/>
    <property type="match status" value="1"/>
</dbReference>
<evidence type="ECO:0000256" key="2">
    <source>
        <dbReference type="ARBA" id="ARBA00004651"/>
    </source>
</evidence>
<keyword evidence="11" id="KW-0482">Metalloprotease</keyword>
<evidence type="ECO:0000256" key="5">
    <source>
        <dbReference type="ARBA" id="ARBA00022670"/>
    </source>
</evidence>
<dbReference type="KEGG" id="xba:C7S18_05030"/>
<evidence type="ECO:0000256" key="3">
    <source>
        <dbReference type="ARBA" id="ARBA00007931"/>
    </source>
</evidence>
<dbReference type="GO" id="GO:0005886">
    <property type="term" value="C:plasma membrane"/>
    <property type="evidence" value="ECO:0007669"/>
    <property type="project" value="UniProtKB-SubCell"/>
</dbReference>
<evidence type="ECO:0000256" key="8">
    <source>
        <dbReference type="ARBA" id="ARBA00022801"/>
    </source>
</evidence>
<organism evidence="15 16">
    <name type="scientific">Ahniella affigens</name>
    <dbReference type="NCBI Taxonomy" id="2021234"/>
    <lineage>
        <taxon>Bacteria</taxon>
        <taxon>Pseudomonadati</taxon>
        <taxon>Pseudomonadota</taxon>
        <taxon>Gammaproteobacteria</taxon>
        <taxon>Lysobacterales</taxon>
        <taxon>Rhodanobacteraceae</taxon>
        <taxon>Ahniella</taxon>
    </lineage>
</organism>
<sequence length="213" mass="23087">MTFLFVLFLWIFSVCLHEFAHAAVAYRGGDHTVRDKGYLSLNPMNYLHPVNSVLFPVLILIMGGIGLPGAAVYIERHRLRSREWESAVSLAGPAANLILLAVLALAFKVPGVASHPIAPALAFLGLLQASAILINLLPIPGLDGYGAISPYLPPALRAKMDQFAAYGILILLGITLFGPTARILFGLVYLLTSLFGIPGWLIGIGYDQFTFWK</sequence>
<evidence type="ECO:0000256" key="9">
    <source>
        <dbReference type="ARBA" id="ARBA00022833"/>
    </source>
</evidence>
<dbReference type="GO" id="GO:0046872">
    <property type="term" value="F:metal ion binding"/>
    <property type="evidence" value="ECO:0007669"/>
    <property type="project" value="UniProtKB-KW"/>
</dbReference>
<dbReference type="GO" id="GO:0006508">
    <property type="term" value="P:proteolysis"/>
    <property type="evidence" value="ECO:0007669"/>
    <property type="project" value="UniProtKB-KW"/>
</dbReference>
<evidence type="ECO:0000256" key="13">
    <source>
        <dbReference type="SAM" id="Phobius"/>
    </source>
</evidence>
<keyword evidence="6 13" id="KW-0812">Transmembrane</keyword>
<evidence type="ECO:0000256" key="6">
    <source>
        <dbReference type="ARBA" id="ARBA00022692"/>
    </source>
</evidence>
<dbReference type="EMBL" id="CP027860">
    <property type="protein sequence ID" value="AVP96603.1"/>
    <property type="molecule type" value="Genomic_DNA"/>
</dbReference>
<comment type="cofactor">
    <cofactor evidence="1">
        <name>Zn(2+)</name>
        <dbReference type="ChEBI" id="CHEBI:29105"/>
    </cofactor>
</comment>
<dbReference type="AlphaFoldDB" id="A0A2P1PP30"/>
<accession>A0A2P1PP30</accession>
<gene>
    <name evidence="15" type="ORF">C7S18_05030</name>
</gene>
<reference evidence="15 16" key="1">
    <citation type="submission" date="2018-03" db="EMBL/GenBank/DDBJ databases">
        <title>Ahniella affigens gen. nov., sp. nov., a gammaproteobacterium isolated from sandy soil near a stream.</title>
        <authorList>
            <person name="Ko Y."/>
            <person name="Kim J.-H."/>
        </authorList>
    </citation>
    <scope>NUCLEOTIDE SEQUENCE [LARGE SCALE GENOMIC DNA]</scope>
    <source>
        <strain evidence="15 16">D13</strain>
    </source>
</reference>
<evidence type="ECO:0000256" key="10">
    <source>
        <dbReference type="ARBA" id="ARBA00022989"/>
    </source>
</evidence>
<dbReference type="Proteomes" id="UP000241074">
    <property type="component" value="Chromosome"/>
</dbReference>
<evidence type="ECO:0000256" key="14">
    <source>
        <dbReference type="SAM" id="SignalP"/>
    </source>
</evidence>
<feature type="transmembrane region" description="Helical" evidence="13">
    <location>
        <begin position="187"/>
        <end position="206"/>
    </location>
</feature>
<keyword evidence="7" id="KW-0479">Metal-binding</keyword>